<evidence type="ECO:0000256" key="16">
    <source>
        <dbReference type="ARBA" id="ARBA00023136"/>
    </source>
</evidence>
<evidence type="ECO:0000256" key="18">
    <source>
        <dbReference type="ARBA" id="ARBA00040902"/>
    </source>
</evidence>
<dbReference type="Pfam" id="PF02770">
    <property type="entry name" value="Acyl-CoA_dh_M"/>
    <property type="match status" value="1"/>
</dbReference>
<organism evidence="33">
    <name type="scientific">Medioppia subpectinata</name>
    <dbReference type="NCBI Taxonomy" id="1979941"/>
    <lineage>
        <taxon>Eukaryota</taxon>
        <taxon>Metazoa</taxon>
        <taxon>Ecdysozoa</taxon>
        <taxon>Arthropoda</taxon>
        <taxon>Chelicerata</taxon>
        <taxon>Arachnida</taxon>
        <taxon>Acari</taxon>
        <taxon>Acariformes</taxon>
        <taxon>Sarcoptiformes</taxon>
        <taxon>Oribatida</taxon>
        <taxon>Brachypylina</taxon>
        <taxon>Oppioidea</taxon>
        <taxon>Oppiidae</taxon>
        <taxon>Medioppia</taxon>
    </lineage>
</organism>
<keyword evidence="15" id="KW-0496">Mitochondrion</keyword>
<evidence type="ECO:0000259" key="29">
    <source>
        <dbReference type="Pfam" id="PF00441"/>
    </source>
</evidence>
<dbReference type="SUPFAM" id="SSF47203">
    <property type="entry name" value="Acyl-CoA dehydrogenase C-terminal domain-like"/>
    <property type="match status" value="2"/>
</dbReference>
<dbReference type="InterPro" id="IPR036250">
    <property type="entry name" value="AcylCo_DH-like_C"/>
</dbReference>
<feature type="domain" description="ACAD9/ACADV-like C-terminal" evidence="32">
    <location>
        <begin position="510"/>
        <end position="629"/>
    </location>
</feature>
<dbReference type="GO" id="GO:0006631">
    <property type="term" value="P:fatty acid metabolic process"/>
    <property type="evidence" value="ECO:0007669"/>
    <property type="project" value="UniProtKB-KW"/>
</dbReference>
<comment type="catalytic activity">
    <reaction evidence="25">
        <text>a very-long-chain 2,3-saturated fatty acyl-CoA + oxidized [electron-transfer flavoprotein] + H(+) = a very-long-chain (2E)-enoyl-CoA + reduced [electron-transfer flavoprotein]</text>
        <dbReference type="Rhea" id="RHEA:19181"/>
        <dbReference type="Rhea" id="RHEA-COMP:10685"/>
        <dbReference type="Rhea" id="RHEA-COMP:10686"/>
        <dbReference type="ChEBI" id="CHEBI:15378"/>
        <dbReference type="ChEBI" id="CHEBI:57692"/>
        <dbReference type="ChEBI" id="CHEBI:58307"/>
        <dbReference type="ChEBI" id="CHEBI:83724"/>
        <dbReference type="ChEBI" id="CHEBI:83728"/>
        <dbReference type="EC" id="1.3.8.9"/>
    </reaction>
    <physiologicalReaction direction="left-to-right" evidence="25">
        <dbReference type="Rhea" id="RHEA:19182"/>
    </physiologicalReaction>
</comment>
<dbReference type="GO" id="GO:0017099">
    <property type="term" value="F:very-long-chain fatty acyl-CoA dehydrogenase activity"/>
    <property type="evidence" value="ECO:0007669"/>
    <property type="project" value="UniProtKB-EC"/>
</dbReference>
<keyword evidence="8" id="KW-0702">S-nitrosylation</keyword>
<evidence type="ECO:0000256" key="27">
    <source>
        <dbReference type="ARBA" id="ARBA00049224"/>
    </source>
</evidence>
<gene>
    <name evidence="33" type="ORF">OSB1V03_LOCUS9054</name>
</gene>
<evidence type="ECO:0000313" key="33">
    <source>
        <dbReference type="EMBL" id="CAD7628633.1"/>
    </source>
</evidence>
<dbReference type="InterPro" id="IPR049448">
    <property type="entry name" value="ACAD9/ACADV-like_C"/>
</dbReference>
<sequence length="636" mass="69678">MNSLKLSKSLRQIYRRNNWQNVNTFQTIIRCQSNSPKVAADGAESAAKRERRPVETTQSFVMNLFCGEGKVQQQFPYPQVLSPEDIQTVEMVTEPMVRTWKPEDALRFEENHAYDEKLWTMLKEMGSFGIQVPPEYGGIGFNNTQTGFLAEITGRYDLSLAVTFAAHQSIGYKGILLYGTDAQKQKWLPDLAAGNRIACFCLTEPSAGSDASGIQTKAVLSADGKHYVLNGSKIFITNGGIAEVFTVFAKTPVTVGSETKDKVTAFVVEKGAGLTAGPPYKKMGIMASNTTEVFFDNVMVPVENVLGEVGGGFKVAMNILNNGRFGMGGTLAGSMRTCIAKATEHANTRTQFGDKLSTFGDIQEKIARMSLKHYVTESMTYMLSGMMDKGYGDYQLEAAVSKVYSSDAAWYVCDEAIQILGGMGYMRETGLEKVLRDLRIFRIFEGTNDIMRLFVALTGLQYAGGHLKELQRAMNSPVANLGVILGAGTKRFARTVGLSSGPSLSEYVAPELRNNAALISKSIQDFGASVEHLLIKYNKNIIHEQMLQRRLADAAIDIYASVVVLSRASRALEKNLSSAGLERRFATLQCNEASVRIATNLSQLRGTQDLKNYSTMKEIAAEVLNNGGVVQNHPLG</sequence>
<comment type="catalytic activity">
    <reaction evidence="24">
        <text>tetradecanoyl-CoA + oxidized [electron-transfer flavoprotein] + H(+) = (2E)-tetradecenoyl-CoA + reduced [electron-transfer flavoprotein]</text>
        <dbReference type="Rhea" id="RHEA:47316"/>
        <dbReference type="Rhea" id="RHEA-COMP:10685"/>
        <dbReference type="Rhea" id="RHEA-COMP:10686"/>
        <dbReference type="ChEBI" id="CHEBI:15378"/>
        <dbReference type="ChEBI" id="CHEBI:57385"/>
        <dbReference type="ChEBI" id="CHEBI:57692"/>
        <dbReference type="ChEBI" id="CHEBI:58307"/>
        <dbReference type="ChEBI" id="CHEBI:61405"/>
    </reaction>
    <physiologicalReaction direction="left-to-right" evidence="24">
        <dbReference type="Rhea" id="RHEA:47317"/>
    </physiologicalReaction>
</comment>
<evidence type="ECO:0000256" key="15">
    <source>
        <dbReference type="ARBA" id="ARBA00023128"/>
    </source>
</evidence>
<dbReference type="OrthoDB" id="2588832at2759"/>
<keyword evidence="34" id="KW-1185">Reference proteome</keyword>
<keyword evidence="9 28" id="KW-0274">FAD</keyword>
<dbReference type="GO" id="GO:0050660">
    <property type="term" value="F:flavin adenine dinucleotide binding"/>
    <property type="evidence" value="ECO:0007669"/>
    <property type="project" value="InterPro"/>
</dbReference>
<dbReference type="InterPro" id="IPR037069">
    <property type="entry name" value="AcylCoA_DH/ox_N_sf"/>
</dbReference>
<evidence type="ECO:0000256" key="19">
    <source>
        <dbReference type="ARBA" id="ARBA00045422"/>
    </source>
</evidence>
<feature type="domain" description="Acyl-CoA oxidase/dehydrogenase middle" evidence="30">
    <location>
        <begin position="199"/>
        <end position="298"/>
    </location>
</feature>
<dbReference type="FunFam" id="1.10.540.10:FF:000001">
    <property type="entry name" value="Very long-chain-specific acyl-CoA dehydrogenase, mitochondrial"/>
    <property type="match status" value="1"/>
</dbReference>
<dbReference type="Gene3D" id="1.20.140.10">
    <property type="entry name" value="Butyryl-CoA Dehydrogenase, subunit A, domain 3"/>
    <property type="match status" value="2"/>
</dbReference>
<comment type="subcellular location">
    <subcellularLocation>
        <location evidence="2">Mitochondrion inner membrane</location>
        <topology evidence="2">Peripheral membrane protein</topology>
    </subcellularLocation>
</comment>
<keyword evidence="14" id="KW-0443">Lipid metabolism</keyword>
<keyword evidence="5" id="KW-0597">Phosphoprotein</keyword>
<dbReference type="Proteomes" id="UP000759131">
    <property type="component" value="Unassembled WGS sequence"/>
</dbReference>
<evidence type="ECO:0000256" key="26">
    <source>
        <dbReference type="ARBA" id="ARBA00049140"/>
    </source>
</evidence>
<dbReference type="EMBL" id="CAJPIZ010005919">
    <property type="protein sequence ID" value="CAG2109063.1"/>
    <property type="molecule type" value="Genomic_DNA"/>
</dbReference>
<evidence type="ECO:0000259" key="30">
    <source>
        <dbReference type="Pfam" id="PF02770"/>
    </source>
</evidence>
<evidence type="ECO:0000259" key="32">
    <source>
        <dbReference type="Pfam" id="PF21343"/>
    </source>
</evidence>
<evidence type="ECO:0000256" key="17">
    <source>
        <dbReference type="ARBA" id="ARBA00039034"/>
    </source>
</evidence>
<comment type="cofactor">
    <cofactor evidence="1 28">
        <name>FAD</name>
        <dbReference type="ChEBI" id="CHEBI:57692"/>
    </cofactor>
</comment>
<evidence type="ECO:0000256" key="1">
    <source>
        <dbReference type="ARBA" id="ARBA00001974"/>
    </source>
</evidence>
<keyword evidence="7" id="KW-0999">Mitochondrion inner membrane</keyword>
<evidence type="ECO:0000256" key="7">
    <source>
        <dbReference type="ARBA" id="ARBA00022792"/>
    </source>
</evidence>
<dbReference type="GO" id="GO:0000062">
    <property type="term" value="F:fatty-acyl-CoA binding"/>
    <property type="evidence" value="ECO:0007669"/>
    <property type="project" value="TreeGrafter"/>
</dbReference>
<dbReference type="AlphaFoldDB" id="A0A7R9KSL6"/>
<comment type="catalytic activity">
    <reaction evidence="27">
        <text>octadecanoyl-CoA + oxidized [electron-transfer flavoprotein] + H(+) = (2E)-octadecenoyl-CoA + reduced [electron-transfer flavoprotein]</text>
        <dbReference type="Rhea" id="RHEA:47240"/>
        <dbReference type="Rhea" id="RHEA-COMP:10685"/>
        <dbReference type="Rhea" id="RHEA-COMP:10686"/>
        <dbReference type="ChEBI" id="CHEBI:15378"/>
        <dbReference type="ChEBI" id="CHEBI:57394"/>
        <dbReference type="ChEBI" id="CHEBI:57692"/>
        <dbReference type="ChEBI" id="CHEBI:58307"/>
        <dbReference type="ChEBI" id="CHEBI:71412"/>
    </reaction>
    <physiologicalReaction direction="left-to-right" evidence="27">
        <dbReference type="Rhea" id="RHEA:47241"/>
    </physiologicalReaction>
</comment>
<dbReference type="InterPro" id="IPR006089">
    <property type="entry name" value="Acyl-CoA_DH_CS"/>
</dbReference>
<dbReference type="PROSITE" id="PS00073">
    <property type="entry name" value="ACYL_COA_DH_2"/>
    <property type="match status" value="1"/>
</dbReference>
<dbReference type="Pfam" id="PF00441">
    <property type="entry name" value="Acyl-CoA_dh_1"/>
    <property type="match status" value="1"/>
</dbReference>
<keyword evidence="16" id="KW-0472">Membrane</keyword>
<dbReference type="PANTHER" id="PTHR43884">
    <property type="entry name" value="ACYL-COA DEHYDROGENASE"/>
    <property type="match status" value="1"/>
</dbReference>
<accession>A0A7R9KSL6</accession>
<dbReference type="InterPro" id="IPR013786">
    <property type="entry name" value="AcylCoA_DH/ox_N"/>
</dbReference>
<dbReference type="PANTHER" id="PTHR43884:SF11">
    <property type="entry name" value="VERY LONG-CHAIN SPECIFIC ACYL-COA DEHYDROGENASE, MITOCHONDRIAL"/>
    <property type="match status" value="1"/>
</dbReference>
<reference evidence="33" key="1">
    <citation type="submission" date="2020-11" db="EMBL/GenBank/DDBJ databases">
        <authorList>
            <person name="Tran Van P."/>
        </authorList>
    </citation>
    <scope>NUCLEOTIDE SEQUENCE</scope>
</reference>
<protein>
    <recommendedName>
        <fullName evidence="18">Very long-chain specific acyl-CoA dehydrogenase, mitochondrial</fullName>
        <ecNumber evidence="17">1.3.8.9</ecNumber>
    </recommendedName>
</protein>
<evidence type="ECO:0000256" key="3">
    <source>
        <dbReference type="ARBA" id="ARBA00005198"/>
    </source>
</evidence>
<evidence type="ECO:0000256" key="24">
    <source>
        <dbReference type="ARBA" id="ARBA00049038"/>
    </source>
</evidence>
<evidence type="ECO:0000256" key="21">
    <source>
        <dbReference type="ARBA" id="ARBA00047893"/>
    </source>
</evidence>
<comment type="catalytic activity">
    <reaction evidence="23">
        <text>tetracosanoyl-CoA + oxidized [electron-transfer flavoprotein] + H(+) = (2E)-tetracosenoyl-CoA + reduced [electron-transfer flavoprotein]</text>
        <dbReference type="Rhea" id="RHEA:47232"/>
        <dbReference type="Rhea" id="RHEA-COMP:10685"/>
        <dbReference type="Rhea" id="RHEA-COMP:10686"/>
        <dbReference type="ChEBI" id="CHEBI:15378"/>
        <dbReference type="ChEBI" id="CHEBI:57692"/>
        <dbReference type="ChEBI" id="CHEBI:58307"/>
        <dbReference type="ChEBI" id="CHEBI:65052"/>
        <dbReference type="ChEBI" id="CHEBI:74693"/>
    </reaction>
    <physiologicalReaction direction="left-to-right" evidence="23">
        <dbReference type="Rhea" id="RHEA:47233"/>
    </physiologicalReaction>
</comment>
<dbReference type="InterPro" id="IPR046373">
    <property type="entry name" value="Acyl-CoA_Oxase/DH_mid-dom_sf"/>
</dbReference>
<dbReference type="EC" id="1.3.8.9" evidence="17"/>
<dbReference type="EMBL" id="OC860494">
    <property type="protein sequence ID" value="CAD7628633.1"/>
    <property type="molecule type" value="Genomic_DNA"/>
</dbReference>
<comment type="similarity">
    <text evidence="4 28">Belongs to the acyl-CoA dehydrogenase family.</text>
</comment>
<comment type="catalytic activity">
    <reaction evidence="22">
        <text>oxidized [electron-transfer flavoprotein] + hexadecanoyl-CoA + H(+) = (2E)-hexadecenoyl-CoA + reduced [electron-transfer flavoprotein]</text>
        <dbReference type="Rhea" id="RHEA:43448"/>
        <dbReference type="Rhea" id="RHEA-COMP:10685"/>
        <dbReference type="Rhea" id="RHEA-COMP:10686"/>
        <dbReference type="ChEBI" id="CHEBI:15378"/>
        <dbReference type="ChEBI" id="CHEBI:57379"/>
        <dbReference type="ChEBI" id="CHEBI:57692"/>
        <dbReference type="ChEBI" id="CHEBI:58307"/>
        <dbReference type="ChEBI" id="CHEBI:61526"/>
    </reaction>
    <physiologicalReaction direction="left-to-right" evidence="22">
        <dbReference type="Rhea" id="RHEA:43449"/>
    </physiologicalReaction>
</comment>
<keyword evidence="13 28" id="KW-0560">Oxidoreductase</keyword>
<evidence type="ECO:0000259" key="31">
    <source>
        <dbReference type="Pfam" id="PF02771"/>
    </source>
</evidence>
<comment type="pathway">
    <text evidence="3">Lipid metabolism; mitochondrial fatty acid beta-oxidation.</text>
</comment>
<dbReference type="GO" id="GO:0005743">
    <property type="term" value="C:mitochondrial inner membrane"/>
    <property type="evidence" value="ECO:0007669"/>
    <property type="project" value="UniProtKB-SubCell"/>
</dbReference>
<comment type="catalytic activity">
    <reaction evidence="26">
        <text>eicosanoyl-CoA + oxidized [electron-transfer flavoprotein] + H(+) = (2E)-eicosenoyl-CoA + reduced [electron-transfer flavoprotein]</text>
        <dbReference type="Rhea" id="RHEA:47236"/>
        <dbReference type="Rhea" id="RHEA-COMP:10685"/>
        <dbReference type="Rhea" id="RHEA-COMP:10686"/>
        <dbReference type="ChEBI" id="CHEBI:15378"/>
        <dbReference type="ChEBI" id="CHEBI:57380"/>
        <dbReference type="ChEBI" id="CHEBI:57692"/>
        <dbReference type="ChEBI" id="CHEBI:58307"/>
        <dbReference type="ChEBI" id="CHEBI:74691"/>
    </reaction>
    <physiologicalReaction direction="left-to-right" evidence="26">
        <dbReference type="Rhea" id="RHEA:47237"/>
    </physiologicalReaction>
</comment>
<proteinExistence type="inferred from homology"/>
<evidence type="ECO:0000256" key="14">
    <source>
        <dbReference type="ARBA" id="ARBA00023098"/>
    </source>
</evidence>
<dbReference type="Gene3D" id="1.10.540.10">
    <property type="entry name" value="Acyl-CoA dehydrogenase/oxidase, N-terminal domain"/>
    <property type="match status" value="1"/>
</dbReference>
<evidence type="ECO:0000256" key="25">
    <source>
        <dbReference type="ARBA" id="ARBA00049050"/>
    </source>
</evidence>
<evidence type="ECO:0000256" key="9">
    <source>
        <dbReference type="ARBA" id="ARBA00022827"/>
    </source>
</evidence>
<evidence type="ECO:0000256" key="4">
    <source>
        <dbReference type="ARBA" id="ARBA00009347"/>
    </source>
</evidence>
<evidence type="ECO:0000256" key="8">
    <source>
        <dbReference type="ARBA" id="ARBA00022799"/>
    </source>
</evidence>
<evidence type="ECO:0000313" key="34">
    <source>
        <dbReference type="Proteomes" id="UP000759131"/>
    </source>
</evidence>
<dbReference type="InterPro" id="IPR006091">
    <property type="entry name" value="Acyl-CoA_Oxase/DH_mid-dom"/>
</dbReference>
<evidence type="ECO:0000256" key="12">
    <source>
        <dbReference type="ARBA" id="ARBA00022990"/>
    </source>
</evidence>
<dbReference type="FunFam" id="2.40.110.10:FF:000006">
    <property type="entry name" value="very long-chain specific acyl-CoA dehydrogenase, mitochondrial"/>
    <property type="match status" value="1"/>
</dbReference>
<evidence type="ECO:0000256" key="13">
    <source>
        <dbReference type="ARBA" id="ARBA00023002"/>
    </source>
</evidence>
<comment type="function">
    <text evidence="19">Very long-chain specific acyl-CoA dehydrogenase is one of the acyl-CoA dehydrogenases that catalyze the first step of mitochondrial fatty acid beta-oxidation, an aerobic process breaking down fatty acids into acetyl-CoA and allowing the production of energy from fats. The first step of fatty acid beta-oxidation consists in the removal of one hydrogen from C-2 and C-3 of the straight-chain fatty acyl-CoA thioester, resulting in the formation of trans-2-enoyl-CoA. Among the different mitochondrial acyl-CoA dehydrogenases, very long-chain specific acyl-CoA dehydrogenase acts specifically on acyl-CoAs with saturated 12 to 24 carbons long primary chains.</text>
</comment>
<keyword evidence="6 28" id="KW-0285">Flavoprotein</keyword>
<evidence type="ECO:0000256" key="6">
    <source>
        <dbReference type="ARBA" id="ARBA00022630"/>
    </source>
</evidence>
<evidence type="ECO:0000256" key="2">
    <source>
        <dbReference type="ARBA" id="ARBA00004637"/>
    </source>
</evidence>
<dbReference type="Pfam" id="PF21343">
    <property type="entry name" value="ACAD9-ACADV_C"/>
    <property type="match status" value="1"/>
</dbReference>
<evidence type="ECO:0000256" key="10">
    <source>
        <dbReference type="ARBA" id="ARBA00022832"/>
    </source>
</evidence>
<evidence type="ECO:0000256" key="11">
    <source>
        <dbReference type="ARBA" id="ARBA00022946"/>
    </source>
</evidence>
<comment type="catalytic activity">
    <reaction evidence="21">
        <text>dodecanoyl-CoA + oxidized [electron-transfer flavoprotein] + H(+) = (2E)-dodecenoyl-CoA + reduced [electron-transfer flavoprotein]</text>
        <dbReference type="Rhea" id="RHEA:47296"/>
        <dbReference type="Rhea" id="RHEA-COMP:10685"/>
        <dbReference type="Rhea" id="RHEA-COMP:10686"/>
        <dbReference type="ChEBI" id="CHEBI:15378"/>
        <dbReference type="ChEBI" id="CHEBI:57330"/>
        <dbReference type="ChEBI" id="CHEBI:57375"/>
        <dbReference type="ChEBI" id="CHEBI:57692"/>
        <dbReference type="ChEBI" id="CHEBI:58307"/>
    </reaction>
    <physiologicalReaction direction="left-to-right" evidence="21">
        <dbReference type="Rhea" id="RHEA:47297"/>
    </physiologicalReaction>
</comment>
<keyword evidence="10" id="KW-0276">Fatty acid metabolism</keyword>
<dbReference type="InterPro" id="IPR009100">
    <property type="entry name" value="AcylCoA_DH/oxidase_NM_dom_sf"/>
</dbReference>
<feature type="domain" description="Acyl-CoA dehydrogenase/oxidase N-terminal" evidence="31">
    <location>
        <begin position="85"/>
        <end position="194"/>
    </location>
</feature>
<dbReference type="Gene3D" id="2.40.110.10">
    <property type="entry name" value="Butyryl-CoA Dehydrogenase, subunit A, domain 2"/>
    <property type="match status" value="1"/>
</dbReference>
<dbReference type="SUPFAM" id="SSF56645">
    <property type="entry name" value="Acyl-CoA dehydrogenase NM domain-like"/>
    <property type="match status" value="1"/>
</dbReference>
<comment type="subunit">
    <text evidence="20">Homodimer. Homodimerizes after import into the mitochondrion.</text>
</comment>
<dbReference type="Pfam" id="PF02771">
    <property type="entry name" value="Acyl-CoA_dh_N"/>
    <property type="match status" value="1"/>
</dbReference>
<dbReference type="PROSITE" id="PS00072">
    <property type="entry name" value="ACYL_COA_DH_1"/>
    <property type="match status" value="1"/>
</dbReference>
<evidence type="ECO:0000256" key="22">
    <source>
        <dbReference type="ARBA" id="ARBA00047916"/>
    </source>
</evidence>
<dbReference type="FunFam" id="1.20.140.10:FF:000008">
    <property type="entry name" value="acyl-CoA dehydrogenase family member 9, mitochondrial"/>
    <property type="match status" value="1"/>
</dbReference>
<evidence type="ECO:0000256" key="20">
    <source>
        <dbReference type="ARBA" id="ARBA00046812"/>
    </source>
</evidence>
<dbReference type="InterPro" id="IPR009075">
    <property type="entry name" value="AcylCo_DH/oxidase_C"/>
</dbReference>
<keyword evidence="12" id="KW-0007">Acetylation</keyword>
<evidence type="ECO:0000256" key="28">
    <source>
        <dbReference type="RuleBase" id="RU362125"/>
    </source>
</evidence>
<evidence type="ECO:0000256" key="5">
    <source>
        <dbReference type="ARBA" id="ARBA00022553"/>
    </source>
</evidence>
<keyword evidence="11" id="KW-0809">Transit peptide</keyword>
<name>A0A7R9KSL6_9ACAR</name>
<evidence type="ECO:0000256" key="23">
    <source>
        <dbReference type="ARBA" id="ARBA00048086"/>
    </source>
</evidence>
<feature type="domain" description="Acyl-CoA dehydrogenase/oxidase C-terminal" evidence="29">
    <location>
        <begin position="310"/>
        <end position="456"/>
    </location>
</feature>